<dbReference type="RefSeq" id="WP_192747603.1">
    <property type="nucleotide sequence ID" value="NZ_JADBEJ010000008.1"/>
</dbReference>
<reference evidence="2 3" key="1">
    <citation type="submission" date="2020-10" db="EMBL/GenBank/DDBJ databases">
        <title>Sequencing the genomes of 1000 actinobacteria strains.</title>
        <authorList>
            <person name="Klenk H.-P."/>
        </authorList>
    </citation>
    <scope>NUCLEOTIDE SEQUENCE [LARGE SCALE GENOMIC DNA]</scope>
    <source>
        <strain evidence="2 3">DSM 46661</strain>
    </source>
</reference>
<dbReference type="Proteomes" id="UP000656548">
    <property type="component" value="Unassembled WGS sequence"/>
</dbReference>
<comment type="caution">
    <text evidence="2">The sequence shown here is derived from an EMBL/GenBank/DDBJ whole genome shotgun (WGS) entry which is preliminary data.</text>
</comment>
<feature type="compositionally biased region" description="Basic and acidic residues" evidence="1">
    <location>
        <begin position="62"/>
        <end position="78"/>
    </location>
</feature>
<evidence type="ECO:0000313" key="2">
    <source>
        <dbReference type="EMBL" id="MBE1581210.1"/>
    </source>
</evidence>
<feature type="region of interest" description="Disordered" evidence="1">
    <location>
        <begin position="23"/>
        <end position="100"/>
    </location>
</feature>
<feature type="compositionally biased region" description="Basic and acidic residues" evidence="1">
    <location>
        <begin position="90"/>
        <end position="100"/>
    </location>
</feature>
<protein>
    <submittedName>
        <fullName evidence="2">Uncharacterized protein</fullName>
    </submittedName>
</protein>
<dbReference type="EMBL" id="JADBEJ010000008">
    <property type="protein sequence ID" value="MBE1581210.1"/>
    <property type="molecule type" value="Genomic_DNA"/>
</dbReference>
<gene>
    <name evidence="2" type="ORF">H4W30_008291</name>
</gene>
<name>A0ABR9LKM3_9PSEU</name>
<proteinExistence type="predicted"/>
<accession>A0ABR9LKM3</accession>
<sequence length="100" mass="10635">MLAGEVVGRLAKEMQILGDLADPALVGTPESSGADQPGVSCPGGNRPVRGRHSITGLQQEEINEKRADKCDGTHHKQDNPYSFPGTSIAESRECPRGHSE</sequence>
<organism evidence="2 3">
    <name type="scientific">Amycolatopsis roodepoortensis</name>
    <dbReference type="NCBI Taxonomy" id="700274"/>
    <lineage>
        <taxon>Bacteria</taxon>
        <taxon>Bacillati</taxon>
        <taxon>Actinomycetota</taxon>
        <taxon>Actinomycetes</taxon>
        <taxon>Pseudonocardiales</taxon>
        <taxon>Pseudonocardiaceae</taxon>
        <taxon>Amycolatopsis</taxon>
    </lineage>
</organism>
<evidence type="ECO:0000313" key="3">
    <source>
        <dbReference type="Proteomes" id="UP000656548"/>
    </source>
</evidence>
<keyword evidence="3" id="KW-1185">Reference proteome</keyword>
<evidence type="ECO:0000256" key="1">
    <source>
        <dbReference type="SAM" id="MobiDB-lite"/>
    </source>
</evidence>